<dbReference type="PROSITE" id="PS01285">
    <property type="entry name" value="FA58C_1"/>
    <property type="match status" value="2"/>
</dbReference>
<keyword evidence="1" id="KW-0732">Signal</keyword>
<gene>
    <name evidence="3" type="ORF">R5R35_009582</name>
</gene>
<name>A0AAN9Z422_9ORTH</name>
<accession>A0AAN9Z422</accession>
<feature type="signal peptide" evidence="1">
    <location>
        <begin position="1"/>
        <end position="34"/>
    </location>
</feature>
<dbReference type="SMART" id="SM00231">
    <property type="entry name" value="FA58C"/>
    <property type="match status" value="2"/>
</dbReference>
<dbReference type="InterPro" id="IPR008979">
    <property type="entry name" value="Galactose-bd-like_sf"/>
</dbReference>
<dbReference type="PROSITE" id="PS50022">
    <property type="entry name" value="FA58C_3"/>
    <property type="match status" value="2"/>
</dbReference>
<sequence length="533" mass="59823">MELRAPSLALQPLPSLPTLFALLLLLAALGGTPADGQCSRPLGLTSGAVRDWQLSASSSLPPALDPECHVRFGRLHQPRARAWCANTPAPEHWLLVDLGVTAQVTGIMTQGRAERPEWTSSYAVSYSHDAFRWDYVVDGEGKRKVFPGNRDSHTVRHNYLEPALEARFVRVHVLDWVGAQPSLRLELVGCQECNQLVSVAPYTKVTASTHPSWSRKTSCQPDNSEVFGHRAWCPRHTDTHQWLQFDLGPPILVTGIVTKGRPDTKRLQWVTAYTITYSNDSLVWYTYKESNHLHSKVFGGNMDRSTERRHYLNQPFVARFVRVHPAAWSQGIGLRSAVIGCPHRGPCPLGFLRVTGAARCVPNLAYGKTTWVNDKRHGWKDWTYGNSALAVDGDKDASLSRCAILDNYYVEQPIWMVDLGWQEPVLGVILTTWQGIGQDKNILYHDYLLNLDRLTVYVSDRPRLEAYQLSPVPEGNVSRCTSVSRAHSALFQPRLHFDCGQTLTGRYVYVKAAGVANRWNQLFSAVLCEVEVY</sequence>
<dbReference type="Gene3D" id="2.60.120.260">
    <property type="entry name" value="Galactose-binding domain-like"/>
    <property type="match status" value="3"/>
</dbReference>
<feature type="domain" description="F5/8 type C" evidence="2">
    <location>
        <begin position="193"/>
        <end position="341"/>
    </location>
</feature>
<dbReference type="PANTHER" id="PTHR24543">
    <property type="entry name" value="MULTICOPPER OXIDASE-RELATED"/>
    <property type="match status" value="1"/>
</dbReference>
<dbReference type="InterPro" id="IPR000421">
    <property type="entry name" value="FA58C"/>
</dbReference>
<dbReference type="SUPFAM" id="SSF49785">
    <property type="entry name" value="Galactose-binding domain-like"/>
    <property type="match status" value="3"/>
</dbReference>
<protein>
    <recommendedName>
        <fullName evidence="2">F5/8 type C domain-containing protein</fullName>
    </recommendedName>
</protein>
<dbReference type="EMBL" id="JAZDUA010000221">
    <property type="protein sequence ID" value="KAK7863776.1"/>
    <property type="molecule type" value="Genomic_DNA"/>
</dbReference>
<feature type="domain" description="F5/8 type C" evidence="2">
    <location>
        <begin position="38"/>
        <end position="190"/>
    </location>
</feature>
<evidence type="ECO:0000256" key="1">
    <source>
        <dbReference type="SAM" id="SignalP"/>
    </source>
</evidence>
<organism evidence="3 4">
    <name type="scientific">Gryllus longicercus</name>
    <dbReference type="NCBI Taxonomy" id="2509291"/>
    <lineage>
        <taxon>Eukaryota</taxon>
        <taxon>Metazoa</taxon>
        <taxon>Ecdysozoa</taxon>
        <taxon>Arthropoda</taxon>
        <taxon>Hexapoda</taxon>
        <taxon>Insecta</taxon>
        <taxon>Pterygota</taxon>
        <taxon>Neoptera</taxon>
        <taxon>Polyneoptera</taxon>
        <taxon>Orthoptera</taxon>
        <taxon>Ensifera</taxon>
        <taxon>Gryllidea</taxon>
        <taxon>Grylloidea</taxon>
        <taxon>Gryllidae</taxon>
        <taxon>Gryllinae</taxon>
        <taxon>Gryllus</taxon>
    </lineage>
</organism>
<dbReference type="PANTHER" id="PTHR24543:SF334">
    <property type="entry name" value="F5_8 TYPE C DOMAIN-CONTAINING PROTEIN"/>
    <property type="match status" value="1"/>
</dbReference>
<dbReference type="Pfam" id="PF00754">
    <property type="entry name" value="F5_F8_type_C"/>
    <property type="match status" value="2"/>
</dbReference>
<dbReference type="Proteomes" id="UP001378592">
    <property type="component" value="Unassembled WGS sequence"/>
</dbReference>
<dbReference type="CDD" id="cd00057">
    <property type="entry name" value="FA58C"/>
    <property type="match status" value="2"/>
</dbReference>
<feature type="chain" id="PRO_5042909646" description="F5/8 type C domain-containing protein" evidence="1">
    <location>
        <begin position="35"/>
        <end position="533"/>
    </location>
</feature>
<evidence type="ECO:0000313" key="4">
    <source>
        <dbReference type="Proteomes" id="UP001378592"/>
    </source>
</evidence>
<dbReference type="AlphaFoldDB" id="A0AAN9Z422"/>
<comment type="caution">
    <text evidence="3">The sequence shown here is derived from an EMBL/GenBank/DDBJ whole genome shotgun (WGS) entry which is preliminary data.</text>
</comment>
<evidence type="ECO:0000259" key="2">
    <source>
        <dbReference type="PROSITE" id="PS50022"/>
    </source>
</evidence>
<reference evidence="3 4" key="1">
    <citation type="submission" date="2024-03" db="EMBL/GenBank/DDBJ databases">
        <title>The genome assembly and annotation of the cricket Gryllus longicercus Weissman &amp; Gray.</title>
        <authorList>
            <person name="Szrajer S."/>
            <person name="Gray D."/>
            <person name="Ylla G."/>
        </authorList>
    </citation>
    <scope>NUCLEOTIDE SEQUENCE [LARGE SCALE GENOMIC DNA]</scope>
    <source>
        <strain evidence="3">DAG 2021-001</strain>
        <tissue evidence="3">Whole body minus gut</tissue>
    </source>
</reference>
<evidence type="ECO:0000313" key="3">
    <source>
        <dbReference type="EMBL" id="KAK7863776.1"/>
    </source>
</evidence>
<proteinExistence type="predicted"/>
<keyword evidence="4" id="KW-1185">Reference proteome</keyword>